<reference evidence="1 2" key="1">
    <citation type="submission" date="2018-01" db="EMBL/GenBank/DDBJ databases">
        <authorList>
            <person name="Gaut B.S."/>
            <person name="Morton B.R."/>
            <person name="Clegg M.T."/>
            <person name="Duvall M.R."/>
        </authorList>
    </citation>
    <scope>NUCLEOTIDE SEQUENCE [LARGE SCALE GENOMIC DNA]</scope>
    <source>
        <strain evidence="1">Cupriavidus taiwanensis cmp 52</strain>
    </source>
</reference>
<sequence length="71" mass="7854">MPSRHANGAGKGKFPAPAFLRLCDCVLVTTPHGDNAVKVMFAIRGEARFAGDSAEAKHQWHTKWLLLMFVF</sequence>
<dbReference type="Proteomes" id="UP000256805">
    <property type="component" value="Unassembled WGS sequence"/>
</dbReference>
<organism evidence="1 2">
    <name type="scientific">Cupriavidus taiwanensis</name>
    <dbReference type="NCBI Taxonomy" id="164546"/>
    <lineage>
        <taxon>Bacteria</taxon>
        <taxon>Pseudomonadati</taxon>
        <taxon>Pseudomonadota</taxon>
        <taxon>Betaproteobacteria</taxon>
        <taxon>Burkholderiales</taxon>
        <taxon>Burkholderiaceae</taxon>
        <taxon>Cupriavidus</taxon>
    </lineage>
</organism>
<name>A0A375J056_9BURK</name>
<proteinExistence type="predicted"/>
<accession>A0A375J056</accession>
<gene>
    <name evidence="1" type="ORF">CBM2634_A270007</name>
</gene>
<protein>
    <submittedName>
        <fullName evidence="1">Uncharacterized protein</fullName>
    </submittedName>
</protein>
<evidence type="ECO:0000313" key="1">
    <source>
        <dbReference type="EMBL" id="SPR98537.1"/>
    </source>
</evidence>
<dbReference type="AlphaFoldDB" id="A0A375J056"/>
<evidence type="ECO:0000313" key="2">
    <source>
        <dbReference type="Proteomes" id="UP000256805"/>
    </source>
</evidence>
<dbReference type="EMBL" id="OVTA01000020">
    <property type="protein sequence ID" value="SPR98537.1"/>
    <property type="molecule type" value="Genomic_DNA"/>
</dbReference>